<feature type="compositionally biased region" description="Basic and acidic residues" evidence="7">
    <location>
        <begin position="659"/>
        <end position="673"/>
    </location>
</feature>
<evidence type="ECO:0000259" key="10">
    <source>
        <dbReference type="Pfam" id="PF21638"/>
    </source>
</evidence>
<comment type="caution">
    <text evidence="11">The sequence shown here is derived from an EMBL/GenBank/DDBJ whole genome shotgun (WGS) entry which is preliminary data.</text>
</comment>
<dbReference type="PANTHER" id="PTHR12730:SF0">
    <property type="entry name" value="PROTEIN SDA1 HOMOLOG"/>
    <property type="match status" value="1"/>
</dbReference>
<dbReference type="EMBL" id="JAIZPD010000002">
    <property type="protein sequence ID" value="KAH0966351.1"/>
    <property type="molecule type" value="Genomic_DNA"/>
</dbReference>
<feature type="compositionally biased region" description="Basic and acidic residues" evidence="7">
    <location>
        <begin position="580"/>
        <end position="591"/>
    </location>
</feature>
<accession>A0A9P8SMP5</accession>
<dbReference type="InterPro" id="IPR007949">
    <property type="entry name" value="SDA1_MD"/>
</dbReference>
<feature type="region of interest" description="Disordered" evidence="7">
    <location>
        <begin position="659"/>
        <end position="739"/>
    </location>
</feature>
<name>A0A9P8SMP5_9HYPO</name>
<dbReference type="InterPro" id="IPR048292">
    <property type="entry name" value="SDA1_C"/>
</dbReference>
<dbReference type="SUPFAM" id="SSF48371">
    <property type="entry name" value="ARM repeat"/>
    <property type="match status" value="1"/>
</dbReference>
<evidence type="ECO:0000313" key="11">
    <source>
        <dbReference type="EMBL" id="KAH0966351.1"/>
    </source>
</evidence>
<dbReference type="Proteomes" id="UP000824596">
    <property type="component" value="Unassembled WGS sequence"/>
</dbReference>
<protein>
    <recommendedName>
        <fullName evidence="6">Protein SDA1</fullName>
    </recommendedName>
</protein>
<evidence type="ECO:0000259" key="8">
    <source>
        <dbReference type="Pfam" id="PF05285"/>
    </source>
</evidence>
<feature type="domain" description="SDA1 N-terminal" evidence="9">
    <location>
        <begin position="70"/>
        <end position="436"/>
    </location>
</feature>
<organism evidence="11 12">
    <name type="scientific">Hirsutella rhossiliensis</name>
    <dbReference type="NCBI Taxonomy" id="111463"/>
    <lineage>
        <taxon>Eukaryota</taxon>
        <taxon>Fungi</taxon>
        <taxon>Dikarya</taxon>
        <taxon>Ascomycota</taxon>
        <taxon>Pezizomycotina</taxon>
        <taxon>Sordariomycetes</taxon>
        <taxon>Hypocreomycetidae</taxon>
        <taxon>Hypocreales</taxon>
        <taxon>Ophiocordycipitaceae</taxon>
        <taxon>Hirsutella</taxon>
    </lineage>
</organism>
<feature type="domain" description="SDA1 middle" evidence="8">
    <location>
        <begin position="542"/>
        <end position="664"/>
    </location>
</feature>
<evidence type="ECO:0000256" key="6">
    <source>
        <dbReference type="RuleBase" id="RU365057"/>
    </source>
</evidence>
<dbReference type="GO" id="GO:0005730">
    <property type="term" value="C:nucleolus"/>
    <property type="evidence" value="ECO:0007669"/>
    <property type="project" value="UniProtKB-SubCell"/>
</dbReference>
<evidence type="ECO:0000256" key="3">
    <source>
        <dbReference type="ARBA" id="ARBA00022517"/>
    </source>
</evidence>
<evidence type="ECO:0000256" key="1">
    <source>
        <dbReference type="ARBA" id="ARBA00005783"/>
    </source>
</evidence>
<dbReference type="GO" id="GO:0000055">
    <property type="term" value="P:ribosomal large subunit export from nucleus"/>
    <property type="evidence" value="ECO:0007669"/>
    <property type="project" value="UniProtKB-UniRule"/>
</dbReference>
<feature type="region of interest" description="Disordered" evidence="7">
    <location>
        <begin position="511"/>
        <end position="594"/>
    </location>
</feature>
<dbReference type="InterPro" id="IPR016024">
    <property type="entry name" value="ARM-type_fold"/>
</dbReference>
<dbReference type="GO" id="GO:0015031">
    <property type="term" value="P:protein transport"/>
    <property type="evidence" value="ECO:0007669"/>
    <property type="project" value="UniProtKB-KW"/>
</dbReference>
<keyword evidence="3 6" id="KW-0690">Ribosome biogenesis</keyword>
<evidence type="ECO:0000256" key="5">
    <source>
        <dbReference type="ARBA" id="ARBA00023242"/>
    </source>
</evidence>
<keyword evidence="12" id="KW-1185">Reference proteome</keyword>
<dbReference type="AlphaFoldDB" id="A0A9P8SMP5"/>
<dbReference type="Pfam" id="PF05285">
    <property type="entry name" value="SDA1_dom"/>
    <property type="match status" value="1"/>
</dbReference>
<dbReference type="Pfam" id="PF08158">
    <property type="entry name" value="SDA1_HEAT"/>
    <property type="match status" value="1"/>
</dbReference>
<feature type="domain" description="SDA1 C-terminal" evidence="10">
    <location>
        <begin position="687"/>
        <end position="732"/>
    </location>
</feature>
<dbReference type="Pfam" id="PF21638">
    <property type="entry name" value="SDA1_C"/>
    <property type="match status" value="1"/>
</dbReference>
<evidence type="ECO:0000256" key="4">
    <source>
        <dbReference type="ARBA" id="ARBA00022927"/>
    </source>
</evidence>
<dbReference type="InterPro" id="IPR027312">
    <property type="entry name" value="Sda1"/>
</dbReference>
<evidence type="ECO:0000259" key="9">
    <source>
        <dbReference type="Pfam" id="PF08158"/>
    </source>
</evidence>
<keyword evidence="4 6" id="KW-0653">Protein transport</keyword>
<dbReference type="RefSeq" id="XP_044723864.1">
    <property type="nucleotide sequence ID" value="XM_044860231.1"/>
</dbReference>
<keyword evidence="2 6" id="KW-0813">Transport</keyword>
<keyword evidence="5 6" id="KW-0539">Nucleus</keyword>
<dbReference type="GO" id="GO:0042273">
    <property type="term" value="P:ribosomal large subunit biogenesis"/>
    <property type="evidence" value="ECO:0007669"/>
    <property type="project" value="UniProtKB-UniRule"/>
</dbReference>
<reference evidence="11" key="1">
    <citation type="submission" date="2021-09" db="EMBL/GenBank/DDBJ databases">
        <title>A high-quality genome of the endoparasitic fungus Hirsutella rhossiliensis with a comparison of Hirsutella genomes reveals transposable elements contributing to genome size variation.</title>
        <authorList>
            <person name="Lin R."/>
            <person name="Jiao Y."/>
            <person name="Sun X."/>
            <person name="Ling J."/>
            <person name="Xie B."/>
            <person name="Cheng X."/>
        </authorList>
    </citation>
    <scope>NUCLEOTIDE SEQUENCE</scope>
    <source>
        <strain evidence="11">HR02</strain>
    </source>
</reference>
<gene>
    <name evidence="11" type="ORF">HRG_01760</name>
</gene>
<feature type="compositionally biased region" description="Basic and acidic residues" evidence="7">
    <location>
        <begin position="714"/>
        <end position="730"/>
    </location>
</feature>
<evidence type="ECO:0000256" key="7">
    <source>
        <dbReference type="SAM" id="MobiDB-lite"/>
    </source>
</evidence>
<proteinExistence type="inferred from homology"/>
<dbReference type="InterPro" id="IPR012977">
    <property type="entry name" value="SDA1_N"/>
</dbReference>
<dbReference type="PANTHER" id="PTHR12730">
    <property type="entry name" value="HSDA/SDA1-RELATED"/>
    <property type="match status" value="1"/>
</dbReference>
<feature type="compositionally biased region" description="Basic and acidic residues" evidence="7">
    <location>
        <begin position="682"/>
        <end position="696"/>
    </location>
</feature>
<comment type="similarity">
    <text evidence="1 6">Belongs to the SDA1 family.</text>
</comment>
<sequence length="739" mass="83249">MGKRKVAALEKIDADFASLQYKIRRDPKSYKDDFLKQWEQYESQREIFLMSPTTAAADSVESFHNMIDLIAHVADCYPQETRSFPDDLKAILTQHHATIHPELREKVVGSLVLLRRKEVIDSASVLTTLFPILVSSPSKSLRELLFSKILSDMRNSNSKAINHPLNRTIQTVLYNLVTADRSSPRAIWAIKLTRELWKRQMWTDSKPVDVMKEACLADNEKVAIGAVRFFLGGDKEREELEDESSDDEVDLGKVRHQIGINKKSKKQKEAYKKAVSKVKRGERKKSKPHPLNFSALHLLHDPQDFAEQLFSKHLQNTKAKLSLDSKILVLQLVTRLIGLHKLTVVPLYSWFIKFLTPRQQSVTSFLASLAQGTHNLVPPDVLEPLIQKIANEFVSEASASEVAAAGLNAIREICARQPLAMTDTLLQDLVQYRKSKDKGVMMAAKGLLSLYREVGAELLKKRDRGKEATMGLKASLQQQRKFGEEEAGGIEGLDLLAKWKEEERRRKRLEKGLSATAGSDEEDEKDDGFQSSDWEVDSDGSSSSGEWINVSDSEDEEPAPKKHKKKEQSGDKEEEDEEGREEREAELERMSKLATTTILTPADLAKLQELRTAASVERAMGVRKKAQGSGALHADDGLTAENIEAPARLRKLTKEEKVALAKEGKPEREEHKSTQAIRRSKKAAEGKSTSNREKQRNKNFLMTLGKAKSKQKRSLVEARKVLRGHVERSSRGGRRGNWG</sequence>
<dbReference type="GeneID" id="68350889"/>
<evidence type="ECO:0000256" key="2">
    <source>
        <dbReference type="ARBA" id="ARBA00022448"/>
    </source>
</evidence>
<evidence type="ECO:0000313" key="12">
    <source>
        <dbReference type="Proteomes" id="UP000824596"/>
    </source>
</evidence>
<comment type="subcellular location">
    <subcellularLocation>
        <location evidence="6">Nucleus</location>
        <location evidence="6">Nucleolus</location>
    </subcellularLocation>
</comment>
<dbReference type="OrthoDB" id="2196187at2759"/>
<comment type="function">
    <text evidence="6">Required for 60S pre-ribosomal subunits export to the cytoplasm.</text>
</comment>